<comment type="caution">
    <text evidence="10">The sequence shown here is derived from an EMBL/GenBank/DDBJ whole genome shotgun (WGS) entry which is preliminary data.</text>
</comment>
<dbReference type="SUPFAM" id="SSF90123">
    <property type="entry name" value="ABC transporter transmembrane region"/>
    <property type="match status" value="1"/>
</dbReference>
<keyword evidence="7" id="KW-1133">Transmembrane helix</keyword>
<accession>A0ABQ7JGX4</accession>
<dbReference type="PANTHER" id="PTHR24223">
    <property type="entry name" value="ATP-BINDING CASSETTE SUB-FAMILY C"/>
    <property type="match status" value="1"/>
</dbReference>
<dbReference type="PANTHER" id="PTHR24223:SF443">
    <property type="entry name" value="MULTIDRUG-RESISTANCE LIKE PROTEIN 1, ISOFORM I"/>
    <property type="match status" value="1"/>
</dbReference>
<dbReference type="Proteomes" id="UP001194696">
    <property type="component" value="Unassembled WGS sequence"/>
</dbReference>
<dbReference type="InterPro" id="IPR050173">
    <property type="entry name" value="ABC_transporter_C-like"/>
</dbReference>
<keyword evidence="4" id="KW-0677">Repeat</keyword>
<evidence type="ECO:0000256" key="5">
    <source>
        <dbReference type="ARBA" id="ARBA00022741"/>
    </source>
</evidence>
<reference evidence="10 11" key="1">
    <citation type="journal article" date="2020" name="Fungal Divers.">
        <title>Resolving the Mortierellaceae phylogeny through synthesis of multi-gene phylogenetics and phylogenomics.</title>
        <authorList>
            <person name="Vandepol N."/>
            <person name="Liber J."/>
            <person name="Desiro A."/>
            <person name="Na H."/>
            <person name="Kennedy M."/>
            <person name="Barry K."/>
            <person name="Grigoriev I.V."/>
            <person name="Miller A.N."/>
            <person name="O'Donnell K."/>
            <person name="Stajich J.E."/>
            <person name="Bonito G."/>
        </authorList>
    </citation>
    <scope>NUCLEOTIDE SEQUENCE [LARGE SCALE GENOMIC DNA]</scope>
    <source>
        <strain evidence="10 11">AD045</strain>
    </source>
</reference>
<dbReference type="EMBL" id="JAAAIM010002960">
    <property type="protein sequence ID" value="KAG0270868.1"/>
    <property type="molecule type" value="Genomic_DNA"/>
</dbReference>
<dbReference type="Pfam" id="PF00664">
    <property type="entry name" value="ABC_membrane"/>
    <property type="match status" value="1"/>
</dbReference>
<protein>
    <submittedName>
        <fullName evidence="10">Multidrug resistance-associated protein 1</fullName>
    </submittedName>
</protein>
<organism evidence="10 11">
    <name type="scientific">Linnemannia gamsii</name>
    <dbReference type="NCBI Taxonomy" id="64522"/>
    <lineage>
        <taxon>Eukaryota</taxon>
        <taxon>Fungi</taxon>
        <taxon>Fungi incertae sedis</taxon>
        <taxon>Mucoromycota</taxon>
        <taxon>Mortierellomycotina</taxon>
        <taxon>Mortierellomycetes</taxon>
        <taxon>Mortierellales</taxon>
        <taxon>Mortierellaceae</taxon>
        <taxon>Linnemannia</taxon>
    </lineage>
</organism>
<keyword evidence="5" id="KW-0547">Nucleotide-binding</keyword>
<evidence type="ECO:0000313" key="11">
    <source>
        <dbReference type="Proteomes" id="UP001194696"/>
    </source>
</evidence>
<evidence type="ECO:0000259" key="9">
    <source>
        <dbReference type="PROSITE" id="PS50929"/>
    </source>
</evidence>
<evidence type="ECO:0000313" key="10">
    <source>
        <dbReference type="EMBL" id="KAG0270868.1"/>
    </source>
</evidence>
<keyword evidence="2" id="KW-0813">Transport</keyword>
<proteinExistence type="predicted"/>
<evidence type="ECO:0000256" key="2">
    <source>
        <dbReference type="ARBA" id="ARBA00022448"/>
    </source>
</evidence>
<evidence type="ECO:0000256" key="8">
    <source>
        <dbReference type="ARBA" id="ARBA00023136"/>
    </source>
</evidence>
<keyword evidence="11" id="KW-1185">Reference proteome</keyword>
<gene>
    <name evidence="10" type="primary">ABCC1_11</name>
    <name evidence="10" type="ORF">BGZ96_006143</name>
</gene>
<keyword evidence="3" id="KW-0812">Transmembrane</keyword>
<dbReference type="InterPro" id="IPR036640">
    <property type="entry name" value="ABC1_TM_sf"/>
</dbReference>
<comment type="subcellular location">
    <subcellularLocation>
        <location evidence="1">Endomembrane system</location>
        <topology evidence="1">Multi-pass membrane protein</topology>
    </subcellularLocation>
</comment>
<keyword evidence="8" id="KW-0472">Membrane</keyword>
<evidence type="ECO:0000256" key="4">
    <source>
        <dbReference type="ARBA" id="ARBA00022737"/>
    </source>
</evidence>
<evidence type="ECO:0000256" key="3">
    <source>
        <dbReference type="ARBA" id="ARBA00022692"/>
    </source>
</evidence>
<evidence type="ECO:0000256" key="7">
    <source>
        <dbReference type="ARBA" id="ARBA00022989"/>
    </source>
</evidence>
<keyword evidence="6" id="KW-0067">ATP-binding</keyword>
<dbReference type="InterPro" id="IPR011527">
    <property type="entry name" value="ABC1_TM_dom"/>
</dbReference>
<feature type="non-terminal residue" evidence="10">
    <location>
        <position position="139"/>
    </location>
</feature>
<dbReference type="Gene3D" id="1.20.1560.10">
    <property type="entry name" value="ABC transporter type 1, transmembrane domain"/>
    <property type="match status" value="1"/>
</dbReference>
<evidence type="ECO:0000256" key="6">
    <source>
        <dbReference type="ARBA" id="ARBA00022840"/>
    </source>
</evidence>
<sequence>MILPFLLIGYWFVQKCFLSVYRTVARIYAVSKSPVFQHFHESLGGVSTIRAMRIQARSIEKNTALTDKMSNNVLSNMGSRRWLDVHLRIMSTIVVLCAALFAVLQRDSMDPSLVGLTLSFTLTITEEVTSLVTKFCDLQ</sequence>
<evidence type="ECO:0000256" key="1">
    <source>
        <dbReference type="ARBA" id="ARBA00004127"/>
    </source>
</evidence>
<dbReference type="PROSITE" id="PS50929">
    <property type="entry name" value="ABC_TM1F"/>
    <property type="match status" value="1"/>
</dbReference>
<name>A0ABQ7JGX4_9FUNG</name>
<feature type="domain" description="ABC transmembrane type-1" evidence="9">
    <location>
        <begin position="1"/>
        <end position="139"/>
    </location>
</feature>